<dbReference type="RefSeq" id="WP_182307270.1">
    <property type="nucleotide sequence ID" value="NZ_CP059896.1"/>
</dbReference>
<protein>
    <submittedName>
        <fullName evidence="1">Uncharacterized protein</fullName>
    </submittedName>
</protein>
<organism evidence="1 2">
    <name type="scientific">Ciceribacter thiooxidans</name>
    <dbReference type="NCBI Taxonomy" id="1969821"/>
    <lineage>
        <taxon>Bacteria</taxon>
        <taxon>Pseudomonadati</taxon>
        <taxon>Pseudomonadota</taxon>
        <taxon>Alphaproteobacteria</taxon>
        <taxon>Hyphomicrobiales</taxon>
        <taxon>Rhizobiaceae</taxon>
        <taxon>Ciceribacter</taxon>
    </lineage>
</organism>
<gene>
    <name evidence="1" type="ORF">ACFOHV_04025</name>
</gene>
<evidence type="ECO:0000313" key="1">
    <source>
        <dbReference type="EMBL" id="MFC3162446.1"/>
    </source>
</evidence>
<sequence>MNNYGCSQPEITYVNRRAAYRNEALEPSGMHRSMTQEERQALVERHFERGELRQIESDLYLRKAIELGCTLKRLRGEG</sequence>
<reference evidence="2" key="1">
    <citation type="journal article" date="2019" name="Int. J. Syst. Evol. Microbiol.">
        <title>The Global Catalogue of Microorganisms (GCM) 10K type strain sequencing project: providing services to taxonomists for standard genome sequencing and annotation.</title>
        <authorList>
            <consortium name="The Broad Institute Genomics Platform"/>
            <consortium name="The Broad Institute Genome Sequencing Center for Infectious Disease"/>
            <person name="Wu L."/>
            <person name="Ma J."/>
        </authorList>
    </citation>
    <scope>NUCLEOTIDE SEQUENCE [LARGE SCALE GENOMIC DNA]</scope>
    <source>
        <strain evidence="2">KCTC 52231</strain>
    </source>
</reference>
<dbReference type="EMBL" id="JBHRTG010000004">
    <property type="protein sequence ID" value="MFC3162446.1"/>
    <property type="molecule type" value="Genomic_DNA"/>
</dbReference>
<proteinExistence type="predicted"/>
<evidence type="ECO:0000313" key="2">
    <source>
        <dbReference type="Proteomes" id="UP001595647"/>
    </source>
</evidence>
<keyword evidence="2" id="KW-1185">Reference proteome</keyword>
<dbReference type="Proteomes" id="UP001595647">
    <property type="component" value="Unassembled WGS sequence"/>
</dbReference>
<accession>A0ABV7HYG8</accession>
<comment type="caution">
    <text evidence="1">The sequence shown here is derived from an EMBL/GenBank/DDBJ whole genome shotgun (WGS) entry which is preliminary data.</text>
</comment>
<name>A0ABV7HYG8_9HYPH</name>